<dbReference type="RefSeq" id="WP_115849250.1">
    <property type="nucleotide sequence ID" value="NZ_QTUC01000001.1"/>
</dbReference>
<accession>A0A3D9V0Z2</accession>
<evidence type="ECO:0000313" key="3">
    <source>
        <dbReference type="Proteomes" id="UP000256485"/>
    </source>
</evidence>
<name>A0A3D9V0Z2_THECX</name>
<proteinExistence type="predicted"/>
<keyword evidence="3" id="KW-1185">Reference proteome</keyword>
<dbReference type="OrthoDB" id="1467636at2"/>
<dbReference type="InterPro" id="IPR015927">
    <property type="entry name" value="Peptidase_S24_S26A/B/C"/>
</dbReference>
<evidence type="ECO:0000259" key="1">
    <source>
        <dbReference type="Pfam" id="PF00717"/>
    </source>
</evidence>
<feature type="domain" description="Peptidase S24/S26A/S26B/S26C" evidence="1">
    <location>
        <begin position="6"/>
        <end position="68"/>
    </location>
</feature>
<dbReference type="Pfam" id="PF00717">
    <property type="entry name" value="Peptidase_S24"/>
    <property type="match status" value="1"/>
</dbReference>
<dbReference type="InterPro" id="IPR036286">
    <property type="entry name" value="LexA/Signal_pep-like_sf"/>
</dbReference>
<protein>
    <submittedName>
        <fullName evidence="2">Peptidase S24-like protein</fullName>
    </submittedName>
</protein>
<reference evidence="2 3" key="1">
    <citation type="submission" date="2018-08" db="EMBL/GenBank/DDBJ databases">
        <title>Sequencing the genomes of 1000 actinobacteria strains.</title>
        <authorList>
            <person name="Klenk H.-P."/>
        </authorList>
    </citation>
    <scope>NUCLEOTIDE SEQUENCE [LARGE SCALE GENOMIC DNA]</scope>
    <source>
        <strain evidence="2 3">DSM 22891</strain>
    </source>
</reference>
<dbReference type="Proteomes" id="UP000256485">
    <property type="component" value="Unassembled WGS sequence"/>
</dbReference>
<dbReference type="Gene3D" id="2.10.109.10">
    <property type="entry name" value="Umud Fragment, subunit A"/>
    <property type="match status" value="1"/>
</dbReference>
<dbReference type="AlphaFoldDB" id="A0A3D9V0Z2"/>
<sequence length="109" mass="12391">MPRYGLAIVRGRSMLPTLRDGDRVLVRYTNQARPGDLVLVRLPGRPLSVKRLLRREPEGWWVERDNPREGIDSWTVGAVPDGDLVGVVVARLRLLTLVARCVKRARGRR</sequence>
<dbReference type="SUPFAM" id="SSF51306">
    <property type="entry name" value="LexA/Signal peptidase"/>
    <property type="match status" value="1"/>
</dbReference>
<dbReference type="EMBL" id="QTUC01000001">
    <property type="protein sequence ID" value="REF35462.1"/>
    <property type="molecule type" value="Genomic_DNA"/>
</dbReference>
<evidence type="ECO:0000313" key="2">
    <source>
        <dbReference type="EMBL" id="REF35462.1"/>
    </source>
</evidence>
<comment type="caution">
    <text evidence="2">The sequence shown here is derived from an EMBL/GenBank/DDBJ whole genome shotgun (WGS) entry which is preliminary data.</text>
</comment>
<dbReference type="CDD" id="cd06462">
    <property type="entry name" value="Peptidase_S24_S26"/>
    <property type="match status" value="1"/>
</dbReference>
<gene>
    <name evidence="2" type="ORF">DFJ64_0842</name>
</gene>
<organism evidence="2 3">
    <name type="scientific">Thermasporomyces composti</name>
    <dbReference type="NCBI Taxonomy" id="696763"/>
    <lineage>
        <taxon>Bacteria</taxon>
        <taxon>Bacillati</taxon>
        <taxon>Actinomycetota</taxon>
        <taxon>Actinomycetes</taxon>
        <taxon>Propionibacteriales</taxon>
        <taxon>Nocardioidaceae</taxon>
        <taxon>Thermasporomyces</taxon>
    </lineage>
</organism>